<dbReference type="PANTHER" id="PTHR45586:SF1">
    <property type="entry name" value="LIPOPOLYSACCHARIDE ASSEMBLY PROTEIN B"/>
    <property type="match status" value="1"/>
</dbReference>
<dbReference type="InterPro" id="IPR051012">
    <property type="entry name" value="CellSynth/LPSAsmb/PSIAsmb"/>
</dbReference>
<dbReference type="Gene3D" id="1.25.40.10">
    <property type="entry name" value="Tetratricopeptide repeat domain"/>
    <property type="match status" value="2"/>
</dbReference>
<sequence>MMRRTGAVSAFLLSLSCAACASYPGFGAHGFYIDSAYAPPKDAEALGDYLVARYAAMTNDPREAASRYAASIDTAPESTGIAERAVFSALVSGNYQQAVNLAKKAHGAGNFGTLVRLTLGIEAMTEGKDAVSAAYLTEDGFGPFNRTVARGISAWRILEHDGPEAAEGYLQQTLTGDPRLDSATLYMMGLIQLAAQSDADALETFETLWNSGARLAIGLDAHARLLAANGDRARALQLLKTFQEEVGENAPLETLRREIQAGRDIEVPRLSPRQGAALAVYIPAAALITRTDDDVASVYFVLALALDPDLHEARTLWAQSLEKAGREVESISILSRIPDTSPYYAPARGQIAWALLRLGREQEALQVARQALDQTHDRGLQIQLAEIYRAMAAYEDADRLLSEIIRVDALKGRTDWRLMFSRGATREALDDWEGAEADLKLALQLQPNSPLVMNYLGYAYVDRGIHLEEGLDLIRTALTHDPDSGFITDSLGWAYYRLGRYELAVYFLEKAVELEPGDPTLNDHLGDAYWRSGRKLEAKYQWERSLKLEPAEQQRARIEVKLLKGPDEPAVVQAESDQPLPHRP</sequence>
<dbReference type="eggNOG" id="COG0457">
    <property type="taxonomic scope" value="Bacteria"/>
</dbReference>
<dbReference type="OrthoDB" id="9766710at2"/>
<dbReference type="InterPro" id="IPR019734">
    <property type="entry name" value="TPR_rpt"/>
</dbReference>
<evidence type="ECO:0000313" key="6">
    <source>
        <dbReference type="Proteomes" id="UP000024816"/>
    </source>
</evidence>
<dbReference type="AlphaFoldDB" id="A0A059FBR5"/>
<dbReference type="SUPFAM" id="SSF48452">
    <property type="entry name" value="TPR-like"/>
    <property type="match status" value="1"/>
</dbReference>
<keyword evidence="6" id="KW-1185">Reference proteome</keyword>
<comment type="caution">
    <text evidence="5">The sequence shown here is derived from an EMBL/GenBank/DDBJ whole genome shotgun (WGS) entry which is preliminary data.</text>
</comment>
<dbReference type="EMBL" id="ARYJ01000006">
    <property type="protein sequence ID" value="KCZ88022.1"/>
    <property type="molecule type" value="Genomic_DNA"/>
</dbReference>
<keyword evidence="4" id="KW-0732">Signal</keyword>
<dbReference type="STRING" id="1280952.HJA_10585"/>
<dbReference type="RefSeq" id="WP_051597581.1">
    <property type="nucleotide sequence ID" value="NZ_ARYJ01000006.1"/>
</dbReference>
<evidence type="ECO:0000256" key="3">
    <source>
        <dbReference type="PROSITE-ProRule" id="PRU00339"/>
    </source>
</evidence>
<evidence type="ECO:0000256" key="1">
    <source>
        <dbReference type="ARBA" id="ARBA00022737"/>
    </source>
</evidence>
<reference evidence="5 6" key="1">
    <citation type="journal article" date="2014" name="Antonie Van Leeuwenhoek">
        <title>Hyphomonas beringensis sp. nov. and Hyphomonas chukchiensis sp. nov., isolated from surface seawater of the Bering Sea and Chukchi Sea.</title>
        <authorList>
            <person name="Li C."/>
            <person name="Lai Q."/>
            <person name="Li G."/>
            <person name="Dong C."/>
            <person name="Wang J."/>
            <person name="Liao Y."/>
            <person name="Shao Z."/>
        </authorList>
    </citation>
    <scope>NUCLEOTIDE SEQUENCE [LARGE SCALE GENOMIC DNA]</scope>
    <source>
        <strain evidence="5 6">VP2</strain>
    </source>
</reference>
<dbReference type="Proteomes" id="UP000024816">
    <property type="component" value="Unassembled WGS sequence"/>
</dbReference>
<dbReference type="Pfam" id="PF13414">
    <property type="entry name" value="TPR_11"/>
    <property type="match status" value="1"/>
</dbReference>
<dbReference type="PROSITE" id="PS50005">
    <property type="entry name" value="TPR"/>
    <property type="match status" value="1"/>
</dbReference>
<accession>A0A059FBR5</accession>
<gene>
    <name evidence="5" type="ORF">HJA_10585</name>
</gene>
<keyword evidence="2 3" id="KW-0802">TPR repeat</keyword>
<proteinExistence type="predicted"/>
<dbReference type="PATRIC" id="fig|1280952.3.peg.2115"/>
<dbReference type="PROSITE" id="PS51257">
    <property type="entry name" value="PROKAR_LIPOPROTEIN"/>
    <property type="match status" value="1"/>
</dbReference>
<evidence type="ECO:0000313" key="5">
    <source>
        <dbReference type="EMBL" id="KCZ88022.1"/>
    </source>
</evidence>
<evidence type="ECO:0000256" key="2">
    <source>
        <dbReference type="ARBA" id="ARBA00022803"/>
    </source>
</evidence>
<keyword evidence="1" id="KW-0677">Repeat</keyword>
<name>A0A059FBR5_9PROT</name>
<feature type="repeat" description="TPR" evidence="3">
    <location>
        <begin position="485"/>
        <end position="518"/>
    </location>
</feature>
<dbReference type="InterPro" id="IPR011990">
    <property type="entry name" value="TPR-like_helical_dom_sf"/>
</dbReference>
<evidence type="ECO:0000256" key="4">
    <source>
        <dbReference type="SAM" id="SignalP"/>
    </source>
</evidence>
<dbReference type="PANTHER" id="PTHR45586">
    <property type="entry name" value="TPR REPEAT-CONTAINING PROTEIN PA4667"/>
    <property type="match status" value="1"/>
</dbReference>
<dbReference type="SMART" id="SM00028">
    <property type="entry name" value="TPR"/>
    <property type="match status" value="5"/>
</dbReference>
<feature type="signal peptide" evidence="4">
    <location>
        <begin position="1"/>
        <end position="21"/>
    </location>
</feature>
<feature type="chain" id="PRO_5001572732" evidence="4">
    <location>
        <begin position="22"/>
        <end position="584"/>
    </location>
</feature>
<organism evidence="5 6">
    <name type="scientific">Hyphomonas jannaschiana VP2</name>
    <dbReference type="NCBI Taxonomy" id="1280952"/>
    <lineage>
        <taxon>Bacteria</taxon>
        <taxon>Pseudomonadati</taxon>
        <taxon>Pseudomonadota</taxon>
        <taxon>Alphaproteobacteria</taxon>
        <taxon>Hyphomonadales</taxon>
        <taxon>Hyphomonadaceae</taxon>
        <taxon>Hyphomonas</taxon>
    </lineage>
</organism>
<protein>
    <submittedName>
        <fullName evidence="5">Uncharacterized protein</fullName>
    </submittedName>
</protein>